<organism evidence="1 2">
    <name type="scientific">Shewanella surugensis</name>
    <dbReference type="NCBI Taxonomy" id="212020"/>
    <lineage>
        <taxon>Bacteria</taxon>
        <taxon>Pseudomonadati</taxon>
        <taxon>Pseudomonadota</taxon>
        <taxon>Gammaproteobacteria</taxon>
        <taxon>Alteromonadales</taxon>
        <taxon>Shewanellaceae</taxon>
        <taxon>Shewanella</taxon>
    </lineage>
</organism>
<dbReference type="PANTHER" id="PTHR11102:SF160">
    <property type="entry name" value="ERAD-ASSOCIATED E3 UBIQUITIN-PROTEIN LIGASE COMPONENT HRD3"/>
    <property type="match status" value="1"/>
</dbReference>
<sequence length="233" mass="25641">MAFSAPQPPQAIEASKIAYLQLNADLGKPAAQYLLGIMYLTGKYVDQDTQLAIESITASAEAGDEKAQKTLADLYYEGQIITRDLAQAERLYKTLVDNKSNKQDKWANFRLGFIYAGGGSGVTRDCGKALSQFNLVGDKLSLGNVSWILATCPEAQYRDGNKAESIAKALLASNKNNPIYLDNLAAAYAEQGNFKAAVETQQKAIKIIEKGNDFNAYVKRLSLYKKQQPFREH</sequence>
<dbReference type="SUPFAM" id="SSF81901">
    <property type="entry name" value="HCP-like"/>
    <property type="match status" value="1"/>
</dbReference>
<dbReference type="EMBL" id="JAKIKS010000094">
    <property type="protein sequence ID" value="MCL1126558.1"/>
    <property type="molecule type" value="Genomic_DNA"/>
</dbReference>
<dbReference type="Gene3D" id="1.25.40.10">
    <property type="entry name" value="Tetratricopeptide repeat domain"/>
    <property type="match status" value="2"/>
</dbReference>
<dbReference type="PANTHER" id="PTHR11102">
    <property type="entry name" value="SEL-1-LIKE PROTEIN"/>
    <property type="match status" value="1"/>
</dbReference>
<dbReference type="InterPro" id="IPR011990">
    <property type="entry name" value="TPR-like_helical_dom_sf"/>
</dbReference>
<evidence type="ECO:0000313" key="1">
    <source>
        <dbReference type="EMBL" id="MCL1126558.1"/>
    </source>
</evidence>
<dbReference type="RefSeq" id="WP_248941962.1">
    <property type="nucleotide sequence ID" value="NZ_JAKIKS010000094.1"/>
</dbReference>
<dbReference type="InterPro" id="IPR006597">
    <property type="entry name" value="Sel1-like"/>
</dbReference>
<dbReference type="Proteomes" id="UP001203423">
    <property type="component" value="Unassembled WGS sequence"/>
</dbReference>
<name>A0ABT0LFT4_9GAMM</name>
<accession>A0ABT0LFT4</accession>
<evidence type="ECO:0000313" key="2">
    <source>
        <dbReference type="Proteomes" id="UP001203423"/>
    </source>
</evidence>
<comment type="caution">
    <text evidence="1">The sequence shown here is derived from an EMBL/GenBank/DDBJ whole genome shotgun (WGS) entry which is preliminary data.</text>
</comment>
<protein>
    <submittedName>
        <fullName evidence="1">Sel1 repeat family protein</fullName>
    </submittedName>
</protein>
<dbReference type="Pfam" id="PF08238">
    <property type="entry name" value="Sel1"/>
    <property type="match status" value="3"/>
</dbReference>
<keyword evidence="2" id="KW-1185">Reference proteome</keyword>
<dbReference type="InterPro" id="IPR050767">
    <property type="entry name" value="Sel1_AlgK"/>
</dbReference>
<gene>
    <name evidence="1" type="ORF">L2764_19220</name>
</gene>
<proteinExistence type="predicted"/>
<reference evidence="1 2" key="1">
    <citation type="submission" date="2022-01" db="EMBL/GenBank/DDBJ databases">
        <title>Whole genome-based taxonomy of the Shewanellaceae.</title>
        <authorList>
            <person name="Martin-Rodriguez A.J."/>
        </authorList>
    </citation>
    <scope>NUCLEOTIDE SEQUENCE [LARGE SCALE GENOMIC DNA]</scope>
    <source>
        <strain evidence="1 2">DSM 17177</strain>
    </source>
</reference>
<dbReference type="SMART" id="SM00671">
    <property type="entry name" value="SEL1"/>
    <property type="match status" value="3"/>
</dbReference>